<name>A0A2M4CCD4_9DIPT</name>
<accession>A0A2M4CCD4</accession>
<protein>
    <submittedName>
        <fullName evidence="2">Putative secreted protein</fullName>
    </submittedName>
</protein>
<proteinExistence type="predicted"/>
<dbReference type="EMBL" id="GGFJ01013734">
    <property type="protein sequence ID" value="MBW62875.1"/>
    <property type="molecule type" value="Transcribed_RNA"/>
</dbReference>
<evidence type="ECO:0000313" key="2">
    <source>
        <dbReference type="EMBL" id="MBW62875.1"/>
    </source>
</evidence>
<dbReference type="AlphaFoldDB" id="A0A2M4CCD4"/>
<evidence type="ECO:0000256" key="1">
    <source>
        <dbReference type="SAM" id="MobiDB-lite"/>
    </source>
</evidence>
<feature type="region of interest" description="Disordered" evidence="1">
    <location>
        <begin position="54"/>
        <end position="78"/>
    </location>
</feature>
<reference evidence="2" key="1">
    <citation type="submission" date="2018-01" db="EMBL/GenBank/DDBJ databases">
        <title>An insight into the sialome of Amazonian anophelines.</title>
        <authorList>
            <person name="Ribeiro J.M."/>
            <person name="Scarpassa V."/>
            <person name="Calvo E."/>
        </authorList>
    </citation>
    <scope>NUCLEOTIDE SEQUENCE</scope>
    <source>
        <tissue evidence="2">Salivary glands</tissue>
    </source>
</reference>
<organism evidence="2">
    <name type="scientific">Anopheles marajoara</name>
    <dbReference type="NCBI Taxonomy" id="58244"/>
    <lineage>
        <taxon>Eukaryota</taxon>
        <taxon>Metazoa</taxon>
        <taxon>Ecdysozoa</taxon>
        <taxon>Arthropoda</taxon>
        <taxon>Hexapoda</taxon>
        <taxon>Insecta</taxon>
        <taxon>Pterygota</taxon>
        <taxon>Neoptera</taxon>
        <taxon>Endopterygota</taxon>
        <taxon>Diptera</taxon>
        <taxon>Nematocera</taxon>
        <taxon>Culicoidea</taxon>
        <taxon>Culicidae</taxon>
        <taxon>Anophelinae</taxon>
        <taxon>Anopheles</taxon>
    </lineage>
</organism>
<sequence length="78" mass="8879">MQSFLLFQLSSFVSTRGRAGVLRDRYAKWGIELCHRSMDCFPCARHNQWSVDSRDRKRLNNGKEEGVEDGGGGANHVH</sequence>
<feature type="compositionally biased region" description="Gly residues" evidence="1">
    <location>
        <begin position="69"/>
        <end position="78"/>
    </location>
</feature>